<dbReference type="CDD" id="cd10336">
    <property type="entry name" value="SLC6sbd_Tyt1-Like"/>
    <property type="match status" value="1"/>
</dbReference>
<dbReference type="PROSITE" id="PS50267">
    <property type="entry name" value="NA_NEUROTRAN_SYMP_3"/>
    <property type="match status" value="1"/>
</dbReference>
<protein>
    <recommendedName>
        <fullName evidence="6">Transporter</fullName>
    </recommendedName>
</protein>
<keyword evidence="6" id="KW-0769">Symport</keyword>
<evidence type="ECO:0000313" key="8">
    <source>
        <dbReference type="EMBL" id="PPK75936.1"/>
    </source>
</evidence>
<feature type="transmembrane region" description="Helical" evidence="7">
    <location>
        <begin position="45"/>
        <end position="65"/>
    </location>
</feature>
<dbReference type="SUPFAM" id="SSF161070">
    <property type="entry name" value="SNF-like"/>
    <property type="match status" value="1"/>
</dbReference>
<evidence type="ECO:0000256" key="6">
    <source>
        <dbReference type="RuleBase" id="RU003732"/>
    </source>
</evidence>
<dbReference type="Proteomes" id="UP000240010">
    <property type="component" value="Unassembled WGS sequence"/>
</dbReference>
<dbReference type="InterPro" id="IPR000175">
    <property type="entry name" value="Na/ntran_symport"/>
</dbReference>
<comment type="caution">
    <text evidence="8">The sequence shown here is derived from an EMBL/GenBank/DDBJ whole genome shotgun (WGS) entry which is preliminary data.</text>
</comment>
<feature type="transmembrane region" description="Helical" evidence="7">
    <location>
        <begin position="12"/>
        <end position="33"/>
    </location>
</feature>
<dbReference type="PRINTS" id="PR00176">
    <property type="entry name" value="NANEUSMPORT"/>
</dbReference>
<dbReference type="PROSITE" id="PS00610">
    <property type="entry name" value="NA_NEUROTRAN_SYMP_1"/>
    <property type="match status" value="1"/>
</dbReference>
<reference evidence="8 9" key="1">
    <citation type="submission" date="2018-02" db="EMBL/GenBank/DDBJ databases">
        <title>Subsurface microbial communities from deep shales in Ohio and West Virginia, USA.</title>
        <authorList>
            <person name="Wrighton K."/>
        </authorList>
    </citation>
    <scope>NUCLEOTIDE SEQUENCE [LARGE SCALE GENOMIC DNA]</scope>
    <source>
        <strain evidence="8 9">OWC-DMM</strain>
    </source>
</reference>
<dbReference type="Pfam" id="PF00209">
    <property type="entry name" value="SNF"/>
    <property type="match status" value="2"/>
</dbReference>
<gene>
    <name evidence="8" type="ORF">B0F87_10423</name>
</gene>
<feature type="transmembrane region" description="Helical" evidence="7">
    <location>
        <begin position="258"/>
        <end position="282"/>
    </location>
</feature>
<dbReference type="PANTHER" id="PTHR42948:SF1">
    <property type="entry name" value="TRANSPORTER"/>
    <property type="match status" value="1"/>
</dbReference>
<evidence type="ECO:0000256" key="3">
    <source>
        <dbReference type="ARBA" id="ARBA00022692"/>
    </source>
</evidence>
<feature type="transmembrane region" description="Helical" evidence="7">
    <location>
        <begin position="352"/>
        <end position="373"/>
    </location>
</feature>
<evidence type="ECO:0000256" key="2">
    <source>
        <dbReference type="ARBA" id="ARBA00022448"/>
    </source>
</evidence>
<organism evidence="8 9">
    <name type="scientific">Methylobacter tundripaludum</name>
    <dbReference type="NCBI Taxonomy" id="173365"/>
    <lineage>
        <taxon>Bacteria</taxon>
        <taxon>Pseudomonadati</taxon>
        <taxon>Pseudomonadota</taxon>
        <taxon>Gammaproteobacteria</taxon>
        <taxon>Methylococcales</taxon>
        <taxon>Methylococcaceae</taxon>
        <taxon>Methylobacter</taxon>
    </lineage>
</organism>
<dbReference type="InterPro" id="IPR037272">
    <property type="entry name" value="SNS_sf"/>
</dbReference>
<dbReference type="RefSeq" id="WP_104428461.1">
    <property type="nucleotide sequence ID" value="NZ_PTIZ01000004.1"/>
</dbReference>
<dbReference type="AlphaFoldDB" id="A0A2S6HER9"/>
<dbReference type="EMBL" id="PTIZ01000004">
    <property type="protein sequence ID" value="PPK75936.1"/>
    <property type="molecule type" value="Genomic_DNA"/>
</dbReference>
<evidence type="ECO:0000256" key="1">
    <source>
        <dbReference type="ARBA" id="ARBA00004141"/>
    </source>
</evidence>
<feature type="transmembrane region" description="Helical" evidence="7">
    <location>
        <begin position="179"/>
        <end position="199"/>
    </location>
</feature>
<feature type="transmembrane region" description="Helical" evidence="7">
    <location>
        <begin position="153"/>
        <end position="172"/>
    </location>
</feature>
<dbReference type="InterPro" id="IPR047218">
    <property type="entry name" value="YocR/YhdH-like"/>
</dbReference>
<feature type="transmembrane region" description="Helical" evidence="7">
    <location>
        <begin position="96"/>
        <end position="119"/>
    </location>
</feature>
<comment type="similarity">
    <text evidence="6">Belongs to the sodium:neurotransmitter symporter (SNF) (TC 2.A.22) family.</text>
</comment>
<dbReference type="GO" id="GO:0015293">
    <property type="term" value="F:symporter activity"/>
    <property type="evidence" value="ECO:0007669"/>
    <property type="project" value="UniProtKB-KW"/>
</dbReference>
<proteinExistence type="inferred from homology"/>
<comment type="subcellular location">
    <subcellularLocation>
        <location evidence="1">Membrane</location>
        <topology evidence="1">Multi-pass membrane protein</topology>
    </subcellularLocation>
</comment>
<feature type="transmembrane region" description="Helical" evidence="7">
    <location>
        <begin position="219"/>
        <end position="246"/>
    </location>
</feature>
<feature type="transmembrane region" description="Helical" evidence="7">
    <location>
        <begin position="393"/>
        <end position="411"/>
    </location>
</feature>
<keyword evidence="4 7" id="KW-1133">Transmembrane helix</keyword>
<keyword evidence="5 7" id="KW-0472">Membrane</keyword>
<keyword evidence="2 6" id="KW-0813">Transport</keyword>
<keyword evidence="3 6" id="KW-0812">Transmembrane</keyword>
<dbReference type="NCBIfam" id="NF037979">
    <property type="entry name" value="Na_transp"/>
    <property type="match status" value="1"/>
</dbReference>
<sequence length="453" mass="49476">MTDTKKSQHGEWSSRFAFILAATGSAVGLGNIWKFPYITGENGGGAFVIVYLLCVLLIGIPIMMAETMLGRRSRQNPINTMITLADEAGADKNWHYLGWMGVAAGFLILSYYSVIAGWASAYVLKAFTGSFFGADAAAIKVIFDDFVASPVKLLFWHSLFMLATMLIVVRGVNTGLEKAVRFLMPSLFVLLILMVAYAMTTDSYDQGVKFLFTPDFSKLTGNGVLTAMGHAFFTLSLGMGAIMVYGSYLPKDVSISKTVFLIAGTDTVVALLAGIAIFPIVFASGLEPAAGPGLIFQTLPIAFGNMTGGWFFGILFFVMLVFAALSSSISLIEPAVAWLVENKDMSREQACIWSGSITWLLGFGTIFSFNVWSEFKIFDRTIFQLLDYLTANLMLPIGGFCIAVFAGWIMKQQHTVHELDMPNALSYQAWQILIRYVAPAAVFLVFLHVVGVL</sequence>
<evidence type="ECO:0000313" key="9">
    <source>
        <dbReference type="Proteomes" id="UP000240010"/>
    </source>
</evidence>
<accession>A0A2S6HER9</accession>
<evidence type="ECO:0000256" key="5">
    <source>
        <dbReference type="ARBA" id="ARBA00023136"/>
    </source>
</evidence>
<feature type="transmembrane region" description="Helical" evidence="7">
    <location>
        <begin position="432"/>
        <end position="451"/>
    </location>
</feature>
<name>A0A2S6HER9_9GAMM</name>
<dbReference type="GO" id="GO:0016020">
    <property type="term" value="C:membrane"/>
    <property type="evidence" value="ECO:0007669"/>
    <property type="project" value="UniProtKB-SubCell"/>
</dbReference>
<evidence type="ECO:0000256" key="7">
    <source>
        <dbReference type="SAM" id="Phobius"/>
    </source>
</evidence>
<dbReference type="PANTHER" id="PTHR42948">
    <property type="entry name" value="TRANSPORTER"/>
    <property type="match status" value="1"/>
</dbReference>
<feature type="transmembrane region" description="Helical" evidence="7">
    <location>
        <begin position="310"/>
        <end position="340"/>
    </location>
</feature>
<evidence type="ECO:0000256" key="4">
    <source>
        <dbReference type="ARBA" id="ARBA00022989"/>
    </source>
</evidence>